<name>A0A2A7AII5_9FIRM</name>
<dbReference type="AlphaFoldDB" id="A0A2A7AII5"/>
<dbReference type="Proteomes" id="UP000261079">
    <property type="component" value="Unassembled WGS sequence"/>
</dbReference>
<evidence type="ECO:0000313" key="2">
    <source>
        <dbReference type="Proteomes" id="UP000261079"/>
    </source>
</evidence>
<gene>
    <name evidence="1" type="ORF">DW905_01400</name>
</gene>
<organism evidence="1 2">
    <name type="scientific">Faecalibacterium prausnitzii</name>
    <dbReference type="NCBI Taxonomy" id="853"/>
    <lineage>
        <taxon>Bacteria</taxon>
        <taxon>Bacillati</taxon>
        <taxon>Bacillota</taxon>
        <taxon>Clostridia</taxon>
        <taxon>Eubacteriales</taxon>
        <taxon>Oscillospiraceae</taxon>
        <taxon>Faecalibacterium</taxon>
    </lineage>
</organism>
<reference evidence="1 2" key="1">
    <citation type="submission" date="2018-08" db="EMBL/GenBank/DDBJ databases">
        <title>A genome reference for cultivated species of the human gut microbiota.</title>
        <authorList>
            <person name="Zou Y."/>
            <person name="Xue W."/>
            <person name="Luo G."/>
        </authorList>
    </citation>
    <scope>NUCLEOTIDE SEQUENCE [LARGE SCALE GENOMIC DNA]</scope>
    <source>
        <strain evidence="1 2">AM42-11AC</strain>
    </source>
</reference>
<accession>A0A2A7AII5</accession>
<proteinExistence type="predicted"/>
<dbReference type="RefSeq" id="WP_097772528.1">
    <property type="nucleotide sequence ID" value="NZ_CABVEU010000002.1"/>
</dbReference>
<protein>
    <submittedName>
        <fullName evidence="1">Uncharacterized protein</fullName>
    </submittedName>
</protein>
<comment type="caution">
    <text evidence="1">The sequence shown here is derived from an EMBL/GenBank/DDBJ whole genome shotgun (WGS) entry which is preliminary data.</text>
</comment>
<dbReference type="EMBL" id="QVEZ01000001">
    <property type="protein sequence ID" value="RGC07253.1"/>
    <property type="molecule type" value="Genomic_DNA"/>
</dbReference>
<sequence length="158" mass="18128">MKRLTAVLLSLLLVISVGATAFAAFDTSRIDQYFETETQKRIDSMLELVLGKEKAEELVETSRTSSYDFTQVEAYVNQHVAQQSSEMFRLIEAAEQKARDVSPEPIIPDTCKHNYDLDKVVREEFRNMPIGRDFIKVTYYYVCTKCGDTKTEVETYDA</sequence>
<evidence type="ECO:0000313" key="1">
    <source>
        <dbReference type="EMBL" id="RGC07253.1"/>
    </source>
</evidence>